<gene>
    <name evidence="1" type="ORF">METZ01_LOCUS243859</name>
</gene>
<name>A0A382HV60_9ZZZZ</name>
<dbReference type="SUPFAM" id="SSF53335">
    <property type="entry name" value="S-adenosyl-L-methionine-dependent methyltransferases"/>
    <property type="match status" value="1"/>
</dbReference>
<evidence type="ECO:0000313" key="1">
    <source>
        <dbReference type="EMBL" id="SVB91005.1"/>
    </source>
</evidence>
<dbReference type="Gene3D" id="3.40.50.150">
    <property type="entry name" value="Vaccinia Virus protein VP39"/>
    <property type="match status" value="1"/>
</dbReference>
<accession>A0A382HV60</accession>
<feature type="non-terminal residue" evidence="1">
    <location>
        <position position="132"/>
    </location>
</feature>
<dbReference type="EMBL" id="UINC01063403">
    <property type="protein sequence ID" value="SVB91005.1"/>
    <property type="molecule type" value="Genomic_DNA"/>
</dbReference>
<evidence type="ECO:0008006" key="2">
    <source>
        <dbReference type="Google" id="ProtNLM"/>
    </source>
</evidence>
<dbReference type="InterPro" id="IPR029063">
    <property type="entry name" value="SAM-dependent_MTases_sf"/>
</dbReference>
<dbReference type="AlphaFoldDB" id="A0A382HV60"/>
<organism evidence="1">
    <name type="scientific">marine metagenome</name>
    <dbReference type="NCBI Taxonomy" id="408172"/>
    <lineage>
        <taxon>unclassified sequences</taxon>
        <taxon>metagenomes</taxon>
        <taxon>ecological metagenomes</taxon>
    </lineage>
</organism>
<protein>
    <recommendedName>
        <fullName evidence="2">Class I SAM-dependent methyltransferase</fullName>
    </recommendedName>
</protein>
<sequence length="132" mass="15429">MEHEKYFRRGMGTENVGPLLRTLVQMIRPQRILEVGAGYTTPFLLDGLKANEELFDDGNLDPSYKRWYESNNDPRLVIIDTDPLPQLDSKYVEHIQGKFQGKSQELFEKYGEFDMIWFDCGAPQNYQDFLAE</sequence>
<proteinExistence type="predicted"/>
<reference evidence="1" key="1">
    <citation type="submission" date="2018-05" db="EMBL/GenBank/DDBJ databases">
        <authorList>
            <person name="Lanie J.A."/>
            <person name="Ng W.-L."/>
            <person name="Kazmierczak K.M."/>
            <person name="Andrzejewski T.M."/>
            <person name="Davidsen T.M."/>
            <person name="Wayne K.J."/>
            <person name="Tettelin H."/>
            <person name="Glass J.I."/>
            <person name="Rusch D."/>
            <person name="Podicherti R."/>
            <person name="Tsui H.-C.T."/>
            <person name="Winkler M.E."/>
        </authorList>
    </citation>
    <scope>NUCLEOTIDE SEQUENCE</scope>
</reference>